<evidence type="ECO:0000256" key="1">
    <source>
        <dbReference type="SAM" id="Phobius"/>
    </source>
</evidence>
<organism evidence="2 3">
    <name type="scientific">Salinivibrio phage CW02</name>
    <dbReference type="NCBI Taxonomy" id="1161935"/>
    <lineage>
        <taxon>Viruses</taxon>
        <taxon>Duplodnaviria</taxon>
        <taxon>Heunggongvirae</taxon>
        <taxon>Uroviricota</taxon>
        <taxon>Caudoviricetes</taxon>
        <taxon>Zobellviridae</taxon>
        <taxon>Salinovirus</taxon>
        <taxon>Salinovirus utanense</taxon>
    </lineage>
</organism>
<feature type="transmembrane region" description="Helical" evidence="1">
    <location>
        <begin position="6"/>
        <end position="32"/>
    </location>
</feature>
<feature type="transmembrane region" description="Helical" evidence="1">
    <location>
        <begin position="95"/>
        <end position="117"/>
    </location>
</feature>
<keyword evidence="3" id="KW-1185">Reference proteome</keyword>
<keyword evidence="1" id="KW-0472">Membrane</keyword>
<dbReference type="KEGG" id="vg:14016754"/>
<name>H9D1J3_9CAUD</name>
<evidence type="ECO:0000313" key="3">
    <source>
        <dbReference type="Proteomes" id="UP000004791"/>
    </source>
</evidence>
<dbReference type="GeneID" id="14016754"/>
<dbReference type="RefSeq" id="YP_007010580.1">
    <property type="nucleotide sequence ID" value="NC_019540.1"/>
</dbReference>
<sequence length="152" mass="16949">MNIYEIIITTTTLLPFVAIFVIPFVLISLTSIREFLTRKRKSGVIGLAYFGLIQLDTDEIEKVRWGFMGIAAFGGVSLGFVGFLVGILINISLRYVGIYTLTPVVVVAALFLLRFLFDLGHGLKHNKGTGELQEIDELKKRLNELEKKEGSV</sequence>
<proteinExistence type="predicted"/>
<dbReference type="Proteomes" id="UP000004791">
    <property type="component" value="Segment"/>
</dbReference>
<protein>
    <submittedName>
        <fullName evidence="2">Uncharacterized protein</fullName>
    </submittedName>
</protein>
<reference evidence="2 3" key="1">
    <citation type="journal article" date="2012" name="J. Virol.">
        <title>Sequence and structural characterization of great salt lake bacteriophage CW02, a member of the T7-like supergroup.</title>
        <authorList>
            <person name="Shen P.S."/>
            <person name="Domek M.J."/>
            <person name="Sanz-Garcia E."/>
            <person name="Makaju A."/>
            <person name="Taylor R.M."/>
            <person name="Hoggan R."/>
            <person name="Culumber M.D."/>
            <person name="Oberg C.J."/>
            <person name="Breakwell D.P."/>
            <person name="Prince J.T."/>
            <person name="Belnap D.M."/>
        </authorList>
    </citation>
    <scope>NUCLEOTIDE SEQUENCE [LARGE SCALE GENOMIC DNA]</scope>
</reference>
<keyword evidence="1" id="KW-0812">Transmembrane</keyword>
<accession>H9D1J3</accession>
<evidence type="ECO:0000313" key="2">
    <source>
        <dbReference type="EMBL" id="AFE86235.1"/>
    </source>
</evidence>
<keyword evidence="1" id="KW-1133">Transmembrane helix</keyword>
<feature type="transmembrane region" description="Helical" evidence="1">
    <location>
        <begin position="65"/>
        <end position="89"/>
    </location>
</feature>
<dbReference type="EMBL" id="JQ446452">
    <property type="protein sequence ID" value="AFE86235.1"/>
    <property type="molecule type" value="Genomic_DNA"/>
</dbReference>